<sequence length="974" mass="108509">MPPTRTPKHVPASHSRSDGKYERRIEAAVDFALSLKRLLSSSSSSDHPSGIPLTDSLVSDTSRHIDRLHACQQTYVPGLSGDPEIDELATGLWNLCTRLASGNREREKGGRAVDGDVEMGGSGAGRETGERRGGSLPRLYLHGRALAFYLLSVARPKENGRAAVVMRLMRLGLKVVRDCVDASESKLAGLVIQAVADYKGWLQDMADGLPEEEVTECRCLEVEYFIMRTAMAWVEGRLDVAEHMYTKAERLRQFLSPEYAERLADVLYEIGKSLSSRSDFSIATKWLERANEIINGQGLEQLTREGVELRLAILQALVTSLLGAGTPDGLEKAKNYVDYIEAEVGNKLVVSLLKLELLQKTPAEVFDSEGYADVLRHIIRNIGFSESGFKLIIHHIRKLHDKSPGAGCAVLDDFILALRGAEKDEWMERAMVTRIWMITNQRDSIETVNAVQSVLGCLSKPLSAEAAVAAQALIWKKLEFSYGQGQYDLAESWCQLSLHSVFQNCGPSNTSKLERKLLLCALARNSLDAAVSIIHTMSQQSWNEPMTAYLAFKVAIRVEDREMAEKCLETVAQAPDHIDYLGACIAESQKAGDIHCAIAALKKLQSGYEYKEPNPVHLPALFRCTIRLLNLLTSTSGTGTGGDGIVNDLCEQFDAVVLALERQKADNASVRKLFTIDELEWFSRNAYNLALKNTTTWELRSVVRMLNACVNIISHFPSDIGSNVELSLKTLFSRFVMASALVSLARTQDNVEKQLQDYSAMRKHIGTFDNELPEYLPQLDEQSREDMIRKQATLLAFDFEAAVALKQWDDLGCIVRRAVSCKSITAFQAMADCLLRAQAPGQVLYSTMRKIVNEIWVLESFDAVKLAKYTRCLFQATLPLDDGLAMKLLEEACSKARELRESEATWPEEELEWMATTAFNHAIDCYSAHEVERAKGWATKAINLAHYCNDPKLEEILQSKYLRLSFDGNRGDLA</sequence>
<reference evidence="3 4" key="1">
    <citation type="submission" date="2024-09" db="EMBL/GenBank/DDBJ databases">
        <title>Itraconazole resistance in Madurella fahalii resulting from another homologue of gene encoding cytochrome P450 14-alpha sterol demethylase (CYP51).</title>
        <authorList>
            <person name="Yoshioka I."/>
            <person name="Fahal A.H."/>
            <person name="Kaneko S."/>
            <person name="Yaguchi T."/>
        </authorList>
    </citation>
    <scope>NUCLEOTIDE SEQUENCE [LARGE SCALE GENOMIC DNA]</scope>
    <source>
        <strain evidence="3 4">IFM 68171</strain>
    </source>
</reference>
<dbReference type="Proteomes" id="UP001628179">
    <property type="component" value="Unassembled WGS sequence"/>
</dbReference>
<evidence type="ECO:0000256" key="2">
    <source>
        <dbReference type="SAM" id="MobiDB-lite"/>
    </source>
</evidence>
<evidence type="ECO:0000313" key="3">
    <source>
        <dbReference type="EMBL" id="GAB1313483.1"/>
    </source>
</evidence>
<accession>A0ABQ0G6T9</accession>
<gene>
    <name evidence="3" type="primary">SPO22</name>
    <name evidence="3" type="ORF">MFIFM68171_03693</name>
</gene>
<dbReference type="EMBL" id="BAAFSV010000002">
    <property type="protein sequence ID" value="GAB1313483.1"/>
    <property type="molecule type" value="Genomic_DNA"/>
</dbReference>
<keyword evidence="4" id="KW-1185">Reference proteome</keyword>
<feature type="compositionally biased region" description="Basic and acidic residues" evidence="2">
    <location>
        <begin position="104"/>
        <end position="114"/>
    </location>
</feature>
<keyword evidence="1" id="KW-0469">Meiosis</keyword>
<name>A0ABQ0G6T9_9PEZI</name>
<proteinExistence type="predicted"/>
<dbReference type="Pfam" id="PF08631">
    <property type="entry name" value="SPO22"/>
    <property type="match status" value="1"/>
</dbReference>
<feature type="region of interest" description="Disordered" evidence="2">
    <location>
        <begin position="104"/>
        <end position="132"/>
    </location>
</feature>
<dbReference type="GeneID" id="98174437"/>
<protein>
    <submittedName>
        <fullName evidence="3">Sporulation-specific protein 22</fullName>
    </submittedName>
</protein>
<evidence type="ECO:0000256" key="1">
    <source>
        <dbReference type="ARBA" id="ARBA00023254"/>
    </source>
</evidence>
<comment type="caution">
    <text evidence="3">The sequence shown here is derived from an EMBL/GenBank/DDBJ whole genome shotgun (WGS) entry which is preliminary data.</text>
</comment>
<dbReference type="RefSeq" id="XP_070915215.1">
    <property type="nucleotide sequence ID" value="XM_071059114.1"/>
</dbReference>
<dbReference type="InterPro" id="IPR039057">
    <property type="entry name" value="Spo22/ZIP4"/>
</dbReference>
<dbReference type="PANTHER" id="PTHR40375:SF2">
    <property type="entry name" value="SPORULATION-SPECIFIC PROTEIN 22"/>
    <property type="match status" value="1"/>
</dbReference>
<organism evidence="3 4">
    <name type="scientific">Madurella fahalii</name>
    <dbReference type="NCBI Taxonomy" id="1157608"/>
    <lineage>
        <taxon>Eukaryota</taxon>
        <taxon>Fungi</taxon>
        <taxon>Dikarya</taxon>
        <taxon>Ascomycota</taxon>
        <taxon>Pezizomycotina</taxon>
        <taxon>Sordariomycetes</taxon>
        <taxon>Sordariomycetidae</taxon>
        <taxon>Sordariales</taxon>
        <taxon>Sordariales incertae sedis</taxon>
        <taxon>Madurella</taxon>
    </lineage>
</organism>
<dbReference type="PANTHER" id="PTHR40375">
    <property type="entry name" value="SPORULATION-SPECIFIC PROTEIN 22"/>
    <property type="match status" value="1"/>
</dbReference>
<evidence type="ECO:0000313" key="4">
    <source>
        <dbReference type="Proteomes" id="UP001628179"/>
    </source>
</evidence>
<dbReference type="InterPro" id="IPR013940">
    <property type="entry name" value="Spo22/ZIP4/TEX11"/>
</dbReference>
<feature type="region of interest" description="Disordered" evidence="2">
    <location>
        <begin position="1"/>
        <end position="21"/>
    </location>
</feature>